<feature type="region of interest" description="Disordered" evidence="1">
    <location>
        <begin position="42"/>
        <end position="74"/>
    </location>
</feature>
<reference evidence="2" key="1">
    <citation type="submission" date="2018-02" db="EMBL/GenBank/DDBJ databases">
        <title>Rhizophora mucronata_Transcriptome.</title>
        <authorList>
            <person name="Meera S.P."/>
            <person name="Sreeshan A."/>
            <person name="Augustine A."/>
        </authorList>
    </citation>
    <scope>NUCLEOTIDE SEQUENCE</scope>
    <source>
        <tissue evidence="2">Leaf</tissue>
    </source>
</reference>
<proteinExistence type="predicted"/>
<dbReference type="EMBL" id="GGEC01015781">
    <property type="protein sequence ID" value="MBW96264.1"/>
    <property type="molecule type" value="Transcribed_RNA"/>
</dbReference>
<feature type="compositionally biased region" description="Polar residues" evidence="1">
    <location>
        <begin position="42"/>
        <end position="52"/>
    </location>
</feature>
<sequence length="74" mass="8508">MSIVVRRRPNVGLTDFVSFNFSTFYSNKTGLTTAQSLHLNQQNPSKQNIQKTTRNHCPKNITNDRIRRKTSAVE</sequence>
<evidence type="ECO:0000313" key="2">
    <source>
        <dbReference type="EMBL" id="MBW96264.1"/>
    </source>
</evidence>
<name>A0A2P2JS16_RHIMU</name>
<evidence type="ECO:0000256" key="1">
    <source>
        <dbReference type="SAM" id="MobiDB-lite"/>
    </source>
</evidence>
<organism evidence="2">
    <name type="scientific">Rhizophora mucronata</name>
    <name type="common">Asiatic mangrove</name>
    <dbReference type="NCBI Taxonomy" id="61149"/>
    <lineage>
        <taxon>Eukaryota</taxon>
        <taxon>Viridiplantae</taxon>
        <taxon>Streptophyta</taxon>
        <taxon>Embryophyta</taxon>
        <taxon>Tracheophyta</taxon>
        <taxon>Spermatophyta</taxon>
        <taxon>Magnoliopsida</taxon>
        <taxon>eudicotyledons</taxon>
        <taxon>Gunneridae</taxon>
        <taxon>Pentapetalae</taxon>
        <taxon>rosids</taxon>
        <taxon>fabids</taxon>
        <taxon>Malpighiales</taxon>
        <taxon>Rhizophoraceae</taxon>
        <taxon>Rhizophora</taxon>
    </lineage>
</organism>
<dbReference type="AlphaFoldDB" id="A0A2P2JS16"/>
<protein>
    <submittedName>
        <fullName evidence="2">Beta-adaptin-like protein</fullName>
    </submittedName>
</protein>
<accession>A0A2P2JS16</accession>